<reference evidence="3" key="3">
    <citation type="submission" date="2018-04" db="EMBL/GenBank/DDBJ databases">
        <authorList>
            <person name="Sheh A."/>
            <person name="Shen Z."/>
            <person name="Mannion A.J."/>
            <person name="Fox J.G."/>
        </authorList>
    </citation>
    <scope>NUCLEOTIDE SEQUENCE</scope>
    <source>
        <strain evidence="3">MIT 97-6194</strain>
    </source>
</reference>
<reference evidence="2 5" key="4">
    <citation type="submission" date="2019-12" db="EMBL/GenBank/DDBJ databases">
        <title>Multi-Generational Helicobacter saguini Isolates.</title>
        <authorList>
            <person name="Mannion A."/>
            <person name="Shen Z."/>
            <person name="Fox J.G."/>
        </authorList>
    </citation>
    <scope>NUCLEOTIDE SEQUENCE [LARGE SCALE GENOMIC DNA]</scope>
    <source>
        <strain evidence="2">16-048</strain>
        <strain evidence="5">16-048 (F4)</strain>
    </source>
</reference>
<dbReference type="EMBL" id="QBIU01000001">
    <property type="protein sequence ID" value="MWV69888.1"/>
    <property type="molecule type" value="Genomic_DNA"/>
</dbReference>
<dbReference type="Proteomes" id="UP000477070">
    <property type="component" value="Unassembled WGS sequence"/>
</dbReference>
<dbReference type="RefSeq" id="WP_034571424.1">
    <property type="nucleotide sequence ID" value="NZ_JRMP02000015.1"/>
</dbReference>
<comment type="caution">
    <text evidence="3">The sequence shown here is derived from an EMBL/GenBank/DDBJ whole genome shotgun (WGS) entry which is preliminary data.</text>
</comment>
<organism evidence="3 4">
    <name type="scientific">Helicobacter saguini</name>
    <dbReference type="NCBI Taxonomy" id="1548018"/>
    <lineage>
        <taxon>Bacteria</taxon>
        <taxon>Pseudomonadati</taxon>
        <taxon>Campylobacterota</taxon>
        <taxon>Epsilonproteobacteria</taxon>
        <taxon>Campylobacterales</taxon>
        <taxon>Helicobacteraceae</taxon>
        <taxon>Helicobacter</taxon>
    </lineage>
</organism>
<dbReference type="STRING" id="1548018.LS64_05450"/>
<feature type="transmembrane region" description="Helical" evidence="1">
    <location>
        <begin position="12"/>
        <end position="33"/>
    </location>
</feature>
<evidence type="ECO:0000313" key="3">
    <source>
        <dbReference type="EMBL" id="TLD93249.1"/>
    </source>
</evidence>
<keyword evidence="1" id="KW-1133">Transmembrane helix</keyword>
<feature type="transmembrane region" description="Helical" evidence="1">
    <location>
        <begin position="39"/>
        <end position="67"/>
    </location>
</feature>
<evidence type="ECO:0000313" key="2">
    <source>
        <dbReference type="EMBL" id="MWV69888.1"/>
    </source>
</evidence>
<evidence type="ECO:0000313" key="4">
    <source>
        <dbReference type="Proteomes" id="UP000029714"/>
    </source>
</evidence>
<protein>
    <submittedName>
        <fullName evidence="3">Uncharacterized protein</fullName>
    </submittedName>
</protein>
<proteinExistence type="predicted"/>
<gene>
    <name evidence="2" type="ORF">DCO61_07710</name>
    <name evidence="3" type="ORF">LS64_009040</name>
</gene>
<dbReference type="AlphaFoldDB" id="A0A347VNF5"/>
<keyword evidence="1" id="KW-0812">Transmembrane</keyword>
<keyword evidence="1" id="KW-0472">Membrane</keyword>
<evidence type="ECO:0000256" key="1">
    <source>
        <dbReference type="SAM" id="Phobius"/>
    </source>
</evidence>
<name>A0A347VNF5_9HELI</name>
<reference evidence="3 4" key="2">
    <citation type="journal article" date="2016" name="Infect. Immun.">
        <title>Helicobacter saguini, a Novel Helicobacter Isolated from Cotton-Top Tamarins with Ulcerative Colitis, Has Proinflammatory Properties and Induces Typhlocolitis and Dysplasia in Gnotobiotic IL-10-/- Mice.</title>
        <authorList>
            <person name="Shen Z."/>
            <person name="Mannion A."/>
            <person name="Whary M.T."/>
            <person name="Muthupalani S."/>
            <person name="Sheh A."/>
            <person name="Feng Y."/>
            <person name="Gong G."/>
            <person name="Vandamme P."/>
            <person name="Holcombe H.R."/>
            <person name="Paster B.J."/>
            <person name="Fox J.G."/>
        </authorList>
    </citation>
    <scope>NUCLEOTIDE SEQUENCE [LARGE SCALE GENOMIC DNA]</scope>
    <source>
        <strain evidence="3 4">MIT 97-6194</strain>
    </source>
</reference>
<accession>A0A347VNF5</accession>
<dbReference type="Proteomes" id="UP000029714">
    <property type="component" value="Unassembled WGS sequence"/>
</dbReference>
<evidence type="ECO:0000313" key="5">
    <source>
        <dbReference type="Proteomes" id="UP000477070"/>
    </source>
</evidence>
<reference evidence="3 4" key="1">
    <citation type="journal article" date="2014" name="Genome Announc.">
        <title>Draft genome sequences of eight enterohepatic helicobacter species isolated from both laboratory and wild rodents.</title>
        <authorList>
            <person name="Sheh A."/>
            <person name="Shen Z."/>
            <person name="Fox J.G."/>
        </authorList>
    </citation>
    <scope>NUCLEOTIDE SEQUENCE [LARGE SCALE GENOMIC DNA]</scope>
    <source>
        <strain evidence="3 4">MIT 97-6194</strain>
    </source>
</reference>
<sequence>MKNLVVNLGSKLIDIMFIISCVSVIISGINWMIFISSGFGGFLMALIGTIIGLCAVVLIFFLVYVIIDIRDRLTQITEK</sequence>
<keyword evidence="4" id="KW-1185">Reference proteome</keyword>
<dbReference type="EMBL" id="JRMP02000015">
    <property type="protein sequence ID" value="TLD93249.1"/>
    <property type="molecule type" value="Genomic_DNA"/>
</dbReference>